<keyword evidence="8" id="KW-0902">Two-component regulatory system</keyword>
<keyword evidence="3" id="KW-0597">Phosphoprotein</keyword>
<dbReference type="Pfam" id="PF02518">
    <property type="entry name" value="HATPase_c"/>
    <property type="match status" value="1"/>
</dbReference>
<dbReference type="OrthoDB" id="9781208at2"/>
<name>A0A3S2X0W4_9SPHI</name>
<evidence type="ECO:0000256" key="6">
    <source>
        <dbReference type="ARBA" id="ARBA00022777"/>
    </source>
</evidence>
<dbReference type="GO" id="GO:0000155">
    <property type="term" value="F:phosphorelay sensor kinase activity"/>
    <property type="evidence" value="ECO:0007669"/>
    <property type="project" value="InterPro"/>
</dbReference>
<dbReference type="RefSeq" id="WP_127703224.1">
    <property type="nucleotide sequence ID" value="NZ_SACK01000001.1"/>
</dbReference>
<dbReference type="InterPro" id="IPR005467">
    <property type="entry name" value="His_kinase_dom"/>
</dbReference>
<organism evidence="10 11">
    <name type="scientific">Mucilaginibacter limnophilus</name>
    <dbReference type="NCBI Taxonomy" id="1932778"/>
    <lineage>
        <taxon>Bacteria</taxon>
        <taxon>Pseudomonadati</taxon>
        <taxon>Bacteroidota</taxon>
        <taxon>Sphingobacteriia</taxon>
        <taxon>Sphingobacteriales</taxon>
        <taxon>Sphingobacteriaceae</taxon>
        <taxon>Mucilaginibacter</taxon>
    </lineage>
</organism>
<sequence length="396" mass="44048">MTTLTQITLENEMDLILAYKKSMRTAELLGLTLSTQTAFSTAVSEVCREVIDKAEGGMATLGATADEGRFFFTAVISCRTGEYFNRSSEGIEYARKLVPILEIAATEEKLNITLKLSIPRSTRIDQRRISVVKAEIEQEGPISAYEEVKMRNSELQRINQQKELALLSANYLNEQKTEFLSIAAHELNTPLTVLRSYAELAMRMDNGQSDKLTQMLTKIFRQSGKVVALVKQLLDISKLETGIIEYDKEPTNWKVFQEQIMEDLQLAVPNHNLVSSAPVDAAIFADRIRIEQVLNNVVGNAAKYSARQADIQVSSMVEDNDLVISVTDKGIGMSAQTVKNIFQKFYRSDDTIKKYSGLGMGLYVASRIVTDHGGNITVTSVEGEGSTFNIHLPLLN</sequence>
<dbReference type="Proteomes" id="UP000282759">
    <property type="component" value="Unassembled WGS sequence"/>
</dbReference>
<dbReference type="PROSITE" id="PS50109">
    <property type="entry name" value="HIS_KIN"/>
    <property type="match status" value="1"/>
</dbReference>
<dbReference type="InterPro" id="IPR036097">
    <property type="entry name" value="HisK_dim/P_sf"/>
</dbReference>
<dbReference type="InterPro" id="IPR003594">
    <property type="entry name" value="HATPase_dom"/>
</dbReference>
<keyword evidence="4" id="KW-0808">Transferase</keyword>
<dbReference type="GO" id="GO:0000156">
    <property type="term" value="F:phosphorelay response regulator activity"/>
    <property type="evidence" value="ECO:0007669"/>
    <property type="project" value="TreeGrafter"/>
</dbReference>
<dbReference type="SUPFAM" id="SSF55874">
    <property type="entry name" value="ATPase domain of HSP90 chaperone/DNA topoisomerase II/histidine kinase"/>
    <property type="match status" value="1"/>
</dbReference>
<dbReference type="GO" id="GO:0007234">
    <property type="term" value="P:osmosensory signaling via phosphorelay pathway"/>
    <property type="evidence" value="ECO:0007669"/>
    <property type="project" value="TreeGrafter"/>
</dbReference>
<evidence type="ECO:0000313" key="11">
    <source>
        <dbReference type="Proteomes" id="UP000282759"/>
    </source>
</evidence>
<dbReference type="PANTHER" id="PTHR42878:SF7">
    <property type="entry name" value="SENSOR HISTIDINE KINASE GLRK"/>
    <property type="match status" value="1"/>
</dbReference>
<protein>
    <recommendedName>
        <fullName evidence="2">histidine kinase</fullName>
        <ecNumber evidence="2">2.7.13.3</ecNumber>
    </recommendedName>
</protein>
<dbReference type="InterPro" id="IPR050351">
    <property type="entry name" value="BphY/WalK/GraS-like"/>
</dbReference>
<dbReference type="EMBL" id="SACK01000001">
    <property type="protein sequence ID" value="RVU02858.1"/>
    <property type="molecule type" value="Genomic_DNA"/>
</dbReference>
<evidence type="ECO:0000313" key="10">
    <source>
        <dbReference type="EMBL" id="RVU02858.1"/>
    </source>
</evidence>
<evidence type="ECO:0000259" key="9">
    <source>
        <dbReference type="PROSITE" id="PS50109"/>
    </source>
</evidence>
<evidence type="ECO:0000256" key="8">
    <source>
        <dbReference type="ARBA" id="ARBA00023012"/>
    </source>
</evidence>
<evidence type="ECO:0000256" key="5">
    <source>
        <dbReference type="ARBA" id="ARBA00022741"/>
    </source>
</evidence>
<dbReference type="EC" id="2.7.13.3" evidence="2"/>
<keyword evidence="11" id="KW-1185">Reference proteome</keyword>
<dbReference type="FunFam" id="3.30.565.10:FF:000006">
    <property type="entry name" value="Sensor histidine kinase WalK"/>
    <property type="match status" value="1"/>
</dbReference>
<keyword evidence="5" id="KW-0547">Nucleotide-binding</keyword>
<comment type="catalytic activity">
    <reaction evidence="1">
        <text>ATP + protein L-histidine = ADP + protein N-phospho-L-histidine.</text>
        <dbReference type="EC" id="2.7.13.3"/>
    </reaction>
</comment>
<keyword evidence="6 10" id="KW-0418">Kinase</keyword>
<keyword evidence="7" id="KW-0067">ATP-binding</keyword>
<dbReference type="PRINTS" id="PR00344">
    <property type="entry name" value="BCTRLSENSOR"/>
</dbReference>
<comment type="caution">
    <text evidence="10">The sequence shown here is derived from an EMBL/GenBank/DDBJ whole genome shotgun (WGS) entry which is preliminary data.</text>
</comment>
<dbReference type="GO" id="GO:0030295">
    <property type="term" value="F:protein kinase activator activity"/>
    <property type="evidence" value="ECO:0007669"/>
    <property type="project" value="TreeGrafter"/>
</dbReference>
<dbReference type="SMART" id="SM00387">
    <property type="entry name" value="HATPase_c"/>
    <property type="match status" value="1"/>
</dbReference>
<dbReference type="SMART" id="SM00388">
    <property type="entry name" value="HisKA"/>
    <property type="match status" value="1"/>
</dbReference>
<dbReference type="PANTHER" id="PTHR42878">
    <property type="entry name" value="TWO-COMPONENT HISTIDINE KINASE"/>
    <property type="match status" value="1"/>
</dbReference>
<dbReference type="InterPro" id="IPR003661">
    <property type="entry name" value="HisK_dim/P_dom"/>
</dbReference>
<evidence type="ECO:0000256" key="3">
    <source>
        <dbReference type="ARBA" id="ARBA00022553"/>
    </source>
</evidence>
<evidence type="ECO:0000256" key="4">
    <source>
        <dbReference type="ARBA" id="ARBA00022679"/>
    </source>
</evidence>
<evidence type="ECO:0000256" key="1">
    <source>
        <dbReference type="ARBA" id="ARBA00000085"/>
    </source>
</evidence>
<evidence type="ECO:0000256" key="7">
    <source>
        <dbReference type="ARBA" id="ARBA00022840"/>
    </source>
</evidence>
<feature type="domain" description="Histidine kinase" evidence="9">
    <location>
        <begin position="182"/>
        <end position="396"/>
    </location>
</feature>
<dbReference type="GO" id="GO:0005524">
    <property type="term" value="F:ATP binding"/>
    <property type="evidence" value="ECO:0007669"/>
    <property type="project" value="UniProtKB-KW"/>
</dbReference>
<dbReference type="InterPro" id="IPR036890">
    <property type="entry name" value="HATPase_C_sf"/>
</dbReference>
<dbReference type="Gene3D" id="1.10.287.130">
    <property type="match status" value="1"/>
</dbReference>
<dbReference type="CDD" id="cd00082">
    <property type="entry name" value="HisKA"/>
    <property type="match status" value="1"/>
</dbReference>
<dbReference type="AlphaFoldDB" id="A0A3S2X0W4"/>
<dbReference type="Gene3D" id="3.30.565.10">
    <property type="entry name" value="Histidine kinase-like ATPase, C-terminal domain"/>
    <property type="match status" value="1"/>
</dbReference>
<accession>A0A3S2X0W4</accession>
<dbReference type="InterPro" id="IPR004358">
    <property type="entry name" value="Sig_transdc_His_kin-like_C"/>
</dbReference>
<reference evidence="10 11" key="1">
    <citation type="submission" date="2019-01" db="EMBL/GenBank/DDBJ databases">
        <authorList>
            <person name="Chen W.-M."/>
        </authorList>
    </citation>
    <scope>NUCLEOTIDE SEQUENCE [LARGE SCALE GENOMIC DNA]</scope>
    <source>
        <strain evidence="10 11">YBJ-36</strain>
    </source>
</reference>
<dbReference type="SUPFAM" id="SSF47384">
    <property type="entry name" value="Homodimeric domain of signal transducing histidine kinase"/>
    <property type="match status" value="1"/>
</dbReference>
<evidence type="ECO:0000256" key="2">
    <source>
        <dbReference type="ARBA" id="ARBA00012438"/>
    </source>
</evidence>
<gene>
    <name evidence="10" type="ORF">EOD41_02670</name>
</gene>
<proteinExistence type="predicted"/>
<dbReference type="Pfam" id="PF00512">
    <property type="entry name" value="HisKA"/>
    <property type="match status" value="1"/>
</dbReference>